<accession>A0A8T3YMM1</accession>
<evidence type="ECO:0000313" key="2">
    <source>
        <dbReference type="Proteomes" id="UP000732298"/>
    </source>
</evidence>
<reference evidence="1" key="1">
    <citation type="submission" date="2020-07" db="EMBL/GenBank/DDBJ databases">
        <title>Huge and variable diversity of episymbiotic CPR bacteria and DPANN archaea in groundwater ecosystems.</title>
        <authorList>
            <person name="He C.Y."/>
            <person name="Keren R."/>
            <person name="Whittaker M."/>
            <person name="Farag I.F."/>
            <person name="Doudna J."/>
            <person name="Cate J.H.D."/>
            <person name="Banfield J.F."/>
        </authorList>
    </citation>
    <scope>NUCLEOTIDE SEQUENCE</scope>
    <source>
        <strain evidence="1">NC_groundwater_1296_Ag_S-0.2um_52_80</strain>
    </source>
</reference>
<proteinExistence type="predicted"/>
<gene>
    <name evidence="1" type="ORF">HY544_05705</name>
</gene>
<name>A0A8T3YMM1_9ARCH</name>
<dbReference type="EMBL" id="JACQPB010000055">
    <property type="protein sequence ID" value="MBI4210967.1"/>
    <property type="molecule type" value="Genomic_DNA"/>
</dbReference>
<dbReference type="Proteomes" id="UP000732298">
    <property type="component" value="Unassembled WGS sequence"/>
</dbReference>
<protein>
    <submittedName>
        <fullName evidence="1">Uncharacterized protein</fullName>
    </submittedName>
</protein>
<sequence length="224" mass="24551">MGQEVPLITKIPPAELKLFRQRVMAANGRVRVLVHPFFESGDRTYRSVVKRVLSSGRVPVVVLGEYSEIEKLQSRLRRVGAANVLVIPTGFQDGAPILRFTLGGPVLDESRSELIGLLKSSGVNRVEIGGVYAAQGESQNVVSAERAWQNHGHKKASGNAKYLRLPLSNGCAGSTYRAFVEARKFGAVRWIPGAIITPDGRRLAKKPYVNPVRAVRRARAMRGL</sequence>
<comment type="caution">
    <text evidence="1">The sequence shown here is derived from an EMBL/GenBank/DDBJ whole genome shotgun (WGS) entry which is preliminary data.</text>
</comment>
<evidence type="ECO:0000313" key="1">
    <source>
        <dbReference type="EMBL" id="MBI4210967.1"/>
    </source>
</evidence>
<dbReference type="AlphaFoldDB" id="A0A8T3YMM1"/>
<organism evidence="1 2">
    <name type="scientific">Candidatus Iainarchaeum sp</name>
    <dbReference type="NCBI Taxonomy" id="3101447"/>
    <lineage>
        <taxon>Archaea</taxon>
        <taxon>Candidatus Iainarchaeota</taxon>
        <taxon>Candidatus Iainarchaeia</taxon>
        <taxon>Candidatus Iainarchaeales</taxon>
        <taxon>Candidatus Iainarchaeaceae</taxon>
        <taxon>Candidatus Iainarchaeum</taxon>
    </lineage>
</organism>